<organism evidence="1 2">
    <name type="scientific">Lecanicillium saksenae</name>
    <dbReference type="NCBI Taxonomy" id="468837"/>
    <lineage>
        <taxon>Eukaryota</taxon>
        <taxon>Fungi</taxon>
        <taxon>Dikarya</taxon>
        <taxon>Ascomycota</taxon>
        <taxon>Pezizomycotina</taxon>
        <taxon>Sordariomycetes</taxon>
        <taxon>Hypocreomycetidae</taxon>
        <taxon>Hypocreales</taxon>
        <taxon>Cordycipitaceae</taxon>
        <taxon>Lecanicillium</taxon>
    </lineage>
</organism>
<dbReference type="EMBL" id="JANAKD010000779">
    <property type="protein sequence ID" value="KAJ3488629.1"/>
    <property type="molecule type" value="Genomic_DNA"/>
</dbReference>
<dbReference type="Proteomes" id="UP001148737">
    <property type="component" value="Unassembled WGS sequence"/>
</dbReference>
<keyword evidence="2" id="KW-1185">Reference proteome</keyword>
<evidence type="ECO:0000313" key="1">
    <source>
        <dbReference type="EMBL" id="KAJ3488629.1"/>
    </source>
</evidence>
<protein>
    <submittedName>
        <fullName evidence="1">Uncharacterized protein</fullName>
    </submittedName>
</protein>
<comment type="caution">
    <text evidence="1">The sequence shown here is derived from an EMBL/GenBank/DDBJ whole genome shotgun (WGS) entry which is preliminary data.</text>
</comment>
<proteinExistence type="predicted"/>
<accession>A0ACC1QRR4</accession>
<gene>
    <name evidence="1" type="ORF">NLG97_g6165</name>
</gene>
<evidence type="ECO:0000313" key="2">
    <source>
        <dbReference type="Proteomes" id="UP001148737"/>
    </source>
</evidence>
<reference evidence="1" key="1">
    <citation type="submission" date="2022-07" db="EMBL/GenBank/DDBJ databases">
        <title>Genome Sequence of Lecanicillium saksenae.</title>
        <authorList>
            <person name="Buettner E."/>
        </authorList>
    </citation>
    <scope>NUCLEOTIDE SEQUENCE</scope>
    <source>
        <strain evidence="1">VT-O1</strain>
    </source>
</reference>
<name>A0ACC1QRR4_9HYPO</name>
<sequence length="784" mass="85773">MFSFCGCSSHRRPKRQQILSNKTVPNAAKALSAKSEPIGQITVALPDSNHIGLDDFGIQNSAVPKRKSSITIESVKAKLIRHLSHDKDSSQKPQGSLSSDKEEIARRAELRRFRAKRIQEELKEDYSKYLSPQNSIRSTRYLSALIDIGLPGHGPRDAIEFSIDSGSYLPAPCPSPIPSFSSPRFIASNPSMKRWSSCPATIGDKWIENANNSYGSLNTSDPVRRVPFPGKIYGAKSLPDLQQAGMRRPPSAKINMSNTTRDSNSTLNIWLALQESQSRNSPALSSNDRRVSSASPLLRQNTQTAKGFTGTNYDAVTIPHPVRRLGGSQCRVSATGLQRQYAKPTSKPNSYHRYRNRSREAPSCTKKDQSSSSSRGHIVASETPGGISSSYYPSVMQSIQPSPSRSNSPVNFLSPKDLQSLELSPFDWHDNNSVLGSFGHPSDDVSSYVTAHDGSHGSQSSGQVTKGGHDGPADANRSLNRRFLSSLRVRKGRGSYAAIASTADIYTAPRKNKNISTERSALPARWRSASGSWDIQASLQKRMSSKLWHQPRVASASTAGGISTAQEPKIKEDATDLSTDYCQASGSRQGNLRATGYNIKGAVSPERGAGQVNKQTQVFSFHTLRFLTRVCTRARIVSSPTRHKQVLSRDSLAYNALQKVSQRNVSTPPLSWARYQSRKQTCSSNRFPVDEMGPITAPGPNDGDSGHPRSNNSAGLSVPSSRKTNDLFKIIADLFQSRDPSPDESGHASAQTTSTKLPPLELLKIDEIQTSPILGEIQMYRRPR</sequence>